<reference evidence="2 3" key="1">
    <citation type="submission" date="2024-02" db="EMBL/GenBank/DDBJ databases">
        <authorList>
            <person name="Chen Y."/>
            <person name="Shah S."/>
            <person name="Dougan E. K."/>
            <person name="Thang M."/>
            <person name="Chan C."/>
        </authorList>
    </citation>
    <scope>NUCLEOTIDE SEQUENCE [LARGE SCALE GENOMIC DNA]</scope>
</reference>
<evidence type="ECO:0000313" key="3">
    <source>
        <dbReference type="Proteomes" id="UP001642484"/>
    </source>
</evidence>
<dbReference type="Proteomes" id="UP001642484">
    <property type="component" value="Unassembled WGS sequence"/>
</dbReference>
<proteinExistence type="predicted"/>
<feature type="non-terminal residue" evidence="2">
    <location>
        <position position="49"/>
    </location>
</feature>
<organism evidence="2 3">
    <name type="scientific">Durusdinium trenchii</name>
    <dbReference type="NCBI Taxonomy" id="1381693"/>
    <lineage>
        <taxon>Eukaryota</taxon>
        <taxon>Sar</taxon>
        <taxon>Alveolata</taxon>
        <taxon>Dinophyceae</taxon>
        <taxon>Suessiales</taxon>
        <taxon>Symbiodiniaceae</taxon>
        <taxon>Durusdinium</taxon>
    </lineage>
</organism>
<evidence type="ECO:0000313" key="1">
    <source>
        <dbReference type="EMBL" id="CAK9061444.1"/>
    </source>
</evidence>
<dbReference type="EMBL" id="CAXAMN010022550">
    <property type="protein sequence ID" value="CAK9070715.1"/>
    <property type="molecule type" value="Genomic_DNA"/>
</dbReference>
<comment type="caution">
    <text evidence="2">The sequence shown here is derived from an EMBL/GenBank/DDBJ whole genome shotgun (WGS) entry which is preliminary data.</text>
</comment>
<gene>
    <name evidence="1" type="ORF">CCMP2556_LOCUS30207</name>
    <name evidence="2" type="ORF">CCMP2556_LOCUS34784</name>
</gene>
<name>A0ABP0P7Q6_9DINO</name>
<dbReference type="EMBL" id="CAXAMN010021616">
    <property type="protein sequence ID" value="CAK9061444.1"/>
    <property type="molecule type" value="Genomic_DNA"/>
</dbReference>
<feature type="non-terminal residue" evidence="2">
    <location>
        <position position="1"/>
    </location>
</feature>
<protein>
    <submittedName>
        <fullName evidence="2">Uncharacterized protein</fullName>
    </submittedName>
</protein>
<keyword evidence="3" id="KW-1185">Reference proteome</keyword>
<evidence type="ECO:0000313" key="2">
    <source>
        <dbReference type="EMBL" id="CAK9070715.1"/>
    </source>
</evidence>
<accession>A0ABP0P7Q6</accession>
<sequence>RDEFVEFAQFLTVMNFLTNTKEGQEVNQKAEQAVKESLTSDGLLEMLEQ</sequence>